<keyword evidence="5" id="KW-1185">Reference proteome</keyword>
<gene>
    <name evidence="4" type="ORF">M6B22_21100</name>
</gene>
<dbReference type="PANTHER" id="PTHR33969">
    <property type="entry name" value="SEGREGATION AND CONDENSATION PROTEIN A"/>
    <property type="match status" value="1"/>
</dbReference>
<reference evidence="4" key="1">
    <citation type="submission" date="2022-05" db="EMBL/GenBank/DDBJ databases">
        <title>Jatrophihabitans sp. SB3-54 whole genome sequence.</title>
        <authorList>
            <person name="Suh M.K."/>
            <person name="Eom M.K."/>
            <person name="Kim J.S."/>
            <person name="Kim H.S."/>
            <person name="Do H.E."/>
            <person name="Shin Y.K."/>
            <person name="Lee J.-S."/>
        </authorList>
    </citation>
    <scope>NUCLEOTIDE SEQUENCE</scope>
    <source>
        <strain evidence="4">SB3-54</strain>
    </source>
</reference>
<evidence type="ECO:0000256" key="2">
    <source>
        <dbReference type="ARBA" id="ARBA00044777"/>
    </source>
</evidence>
<dbReference type="Gene3D" id="6.10.250.2410">
    <property type="match status" value="1"/>
</dbReference>
<evidence type="ECO:0000313" key="4">
    <source>
        <dbReference type="EMBL" id="WAX56993.1"/>
    </source>
</evidence>
<organism evidence="4 5">
    <name type="scientific">Jatrophihabitans cynanchi</name>
    <dbReference type="NCBI Taxonomy" id="2944128"/>
    <lineage>
        <taxon>Bacteria</taxon>
        <taxon>Bacillati</taxon>
        <taxon>Actinomycetota</taxon>
        <taxon>Actinomycetes</taxon>
        <taxon>Jatrophihabitantales</taxon>
        <taxon>Jatrophihabitantaceae</taxon>
        <taxon>Jatrophihabitans</taxon>
    </lineage>
</organism>
<evidence type="ECO:0000256" key="1">
    <source>
        <dbReference type="ARBA" id="ARBA00022829"/>
    </source>
</evidence>
<dbReference type="EMBL" id="CP097463">
    <property type="protein sequence ID" value="WAX56993.1"/>
    <property type="molecule type" value="Genomic_DNA"/>
</dbReference>
<dbReference type="Proteomes" id="UP001164693">
    <property type="component" value="Chromosome"/>
</dbReference>
<protein>
    <recommendedName>
        <fullName evidence="2">Segregation and condensation protein A</fullName>
    </recommendedName>
</protein>
<dbReference type="Pfam" id="PF02616">
    <property type="entry name" value="SMC_ScpA"/>
    <property type="match status" value="1"/>
</dbReference>
<dbReference type="RefSeq" id="WP_269443527.1">
    <property type="nucleotide sequence ID" value="NZ_CP097463.1"/>
</dbReference>
<dbReference type="PANTHER" id="PTHR33969:SF2">
    <property type="entry name" value="SEGREGATION AND CONDENSATION PROTEIN A"/>
    <property type="match status" value="1"/>
</dbReference>
<proteinExistence type="predicted"/>
<keyword evidence="1" id="KW-0159">Chromosome partition</keyword>
<evidence type="ECO:0000313" key="5">
    <source>
        <dbReference type="Proteomes" id="UP001164693"/>
    </source>
</evidence>
<feature type="region of interest" description="Disordered" evidence="3">
    <location>
        <begin position="271"/>
        <end position="300"/>
    </location>
</feature>
<accession>A0ABY7JWP8</accession>
<dbReference type="InterPro" id="IPR003768">
    <property type="entry name" value="ScpA"/>
</dbReference>
<name>A0ABY7JWP8_9ACTN</name>
<evidence type="ECO:0000256" key="3">
    <source>
        <dbReference type="SAM" id="MobiDB-lite"/>
    </source>
</evidence>
<sequence length="300" mass="32885">MSLSAEDAVEIEELATLPMPADGAPPESPDGAFRVRLENFEGPFDLLLSLISRRQLDITEVALSQVTDEFIAHLSSSADWDLGQATEFLVVAATLLDLKTARLLPAGDVEDEEDLALLEARDLLFARLLQYRAYKLAAAYFGELERNQARRHGRAVELEPQFAALLPEVFLAVSPERFAQLAAAAMRPRPVPVVAIDHVHAPKVSVREQMAILRERLRRSGAATFRVLVGDCTSTLEVVGRFLGLLELYRDGSVAFDQAAALAELRVRWTGPADDPDESAADYRADDGADPAVTVDEEYS</sequence>